<organism evidence="1 2">
    <name type="scientific">Bacteroides thetaiotaomicron</name>
    <dbReference type="NCBI Taxonomy" id="818"/>
    <lineage>
        <taxon>Bacteria</taxon>
        <taxon>Pseudomonadati</taxon>
        <taxon>Bacteroidota</taxon>
        <taxon>Bacteroidia</taxon>
        <taxon>Bacteroidales</taxon>
        <taxon>Bacteroidaceae</taxon>
        <taxon>Bacteroides</taxon>
    </lineage>
</organism>
<dbReference type="Proteomes" id="UP000284785">
    <property type="component" value="Unassembled WGS sequence"/>
</dbReference>
<name>A0A414H9W0_BACT4</name>
<reference evidence="1 2" key="1">
    <citation type="submission" date="2018-08" db="EMBL/GenBank/DDBJ databases">
        <title>A genome reference for cultivated species of the human gut microbiota.</title>
        <authorList>
            <person name="Zou Y."/>
            <person name="Xue W."/>
            <person name="Luo G."/>
        </authorList>
    </citation>
    <scope>NUCLEOTIDE SEQUENCE [LARGE SCALE GENOMIC DNA]</scope>
    <source>
        <strain evidence="1 2">AM30-26</strain>
    </source>
</reference>
<dbReference type="SUPFAM" id="SSF53756">
    <property type="entry name" value="UDP-Glycosyltransferase/glycogen phosphorylase"/>
    <property type="match status" value="1"/>
</dbReference>
<dbReference type="EMBL" id="QSJP01000037">
    <property type="protein sequence ID" value="RHD80658.1"/>
    <property type="molecule type" value="Genomic_DNA"/>
</dbReference>
<comment type="caution">
    <text evidence="1">The sequence shown here is derived from an EMBL/GenBank/DDBJ whole genome shotgun (WGS) entry which is preliminary data.</text>
</comment>
<evidence type="ECO:0008006" key="3">
    <source>
        <dbReference type="Google" id="ProtNLM"/>
    </source>
</evidence>
<proteinExistence type="predicted"/>
<evidence type="ECO:0000313" key="1">
    <source>
        <dbReference type="EMBL" id="RHD80658.1"/>
    </source>
</evidence>
<dbReference type="RefSeq" id="WP_070750274.1">
    <property type="nucleotide sequence ID" value="NZ_CABJDH010000032.1"/>
</dbReference>
<protein>
    <recommendedName>
        <fullName evidence="3">Glycosyltransferase</fullName>
    </recommendedName>
</protein>
<dbReference type="AlphaFoldDB" id="A0A414H9W0"/>
<sequence length="417" mass="47899">MLVLVNFNSYLGGGETLMVRMASYVKNSNRSYCMLCTEQSYIYDDLRKNNVGNIITVQNDKADFYYKNAEERKVILSEIKDKLPQSSEYSFVTFCMRDLYMIIQLTKIVTNAKVCHLVLHYQDNLYVCQSLFDKAYKKIFHKERYSRTDQIEFNKSLFNRLCESGAIIPMSDLMVNFWNKQFGINLTAENVVALPTYDFPEEKPSILANNHKILFIGRIVDFKIPGLCVMLNYINRHKEYSLTIVGNGDKHLIDEYIAKNNIDTSRIEFVGQVDYSKLGDIIKQHSIGYAMGTSVIEICRYGLPAVMALSNPDHQLFNRDICGGLYANCVKGNVGDNLFAGESQDDQPLLEDVMKELEANYEASAAACYEYIKRDYDFTTNIEKYLNIIDKAKIANFSDLEIPQSGKVRAYLQNKFK</sequence>
<accession>A0A414H9W0</accession>
<evidence type="ECO:0000313" key="2">
    <source>
        <dbReference type="Proteomes" id="UP000284785"/>
    </source>
</evidence>
<dbReference type="Gene3D" id="3.40.50.2000">
    <property type="entry name" value="Glycogen Phosphorylase B"/>
    <property type="match status" value="1"/>
</dbReference>
<gene>
    <name evidence="1" type="ORF">DW780_25985</name>
</gene>